<gene>
    <name evidence="5" type="ORF">ACRB68_00840</name>
</gene>
<keyword evidence="3" id="KW-0804">Transcription</keyword>
<dbReference type="GO" id="GO:0003700">
    <property type="term" value="F:DNA-binding transcription factor activity"/>
    <property type="evidence" value="ECO:0007669"/>
    <property type="project" value="InterPro"/>
</dbReference>
<dbReference type="EMBL" id="WEGH01000001">
    <property type="protein sequence ID" value="MQY02058.1"/>
    <property type="molecule type" value="Genomic_DNA"/>
</dbReference>
<feature type="domain" description="HTH marR-type" evidence="4">
    <location>
        <begin position="21"/>
        <end position="155"/>
    </location>
</feature>
<evidence type="ECO:0000256" key="1">
    <source>
        <dbReference type="ARBA" id="ARBA00023015"/>
    </source>
</evidence>
<dbReference type="GO" id="GO:0006950">
    <property type="term" value="P:response to stress"/>
    <property type="evidence" value="ECO:0007669"/>
    <property type="project" value="TreeGrafter"/>
</dbReference>
<keyword evidence="2" id="KW-0238">DNA-binding</keyword>
<organism evidence="5 6">
    <name type="scientific">Actinomadura macrotermitis</name>
    <dbReference type="NCBI Taxonomy" id="2585200"/>
    <lineage>
        <taxon>Bacteria</taxon>
        <taxon>Bacillati</taxon>
        <taxon>Actinomycetota</taxon>
        <taxon>Actinomycetes</taxon>
        <taxon>Streptosporangiales</taxon>
        <taxon>Thermomonosporaceae</taxon>
        <taxon>Actinomadura</taxon>
    </lineage>
</organism>
<dbReference type="SUPFAM" id="SSF46785">
    <property type="entry name" value="Winged helix' DNA-binding domain"/>
    <property type="match status" value="1"/>
</dbReference>
<dbReference type="InterPro" id="IPR000835">
    <property type="entry name" value="HTH_MarR-typ"/>
</dbReference>
<evidence type="ECO:0000256" key="2">
    <source>
        <dbReference type="ARBA" id="ARBA00023125"/>
    </source>
</evidence>
<reference evidence="5 6" key="1">
    <citation type="submission" date="2019-10" db="EMBL/GenBank/DDBJ databases">
        <title>Actinomadura rubteroloni sp. nov. and Actinomadura macrotermitis sp. nov., isolated from the gut of fungus growing-termite Macrotermes natalensis.</title>
        <authorList>
            <person name="Benndorf R."/>
            <person name="Martin K."/>
            <person name="Kuefner M."/>
            <person name="De Beer W."/>
            <person name="Kaster A.-K."/>
            <person name="Vollmers J."/>
            <person name="Poulsen M."/>
            <person name="Beemelmanns C."/>
        </authorList>
    </citation>
    <scope>NUCLEOTIDE SEQUENCE [LARGE SCALE GENOMIC DNA]</scope>
    <source>
        <strain evidence="5 6">RB68</strain>
    </source>
</reference>
<keyword evidence="1" id="KW-0805">Transcription regulation</keyword>
<dbReference type="Pfam" id="PF12802">
    <property type="entry name" value="MarR_2"/>
    <property type="match status" value="1"/>
</dbReference>
<dbReference type="AlphaFoldDB" id="A0A7K0BLJ9"/>
<dbReference type="Proteomes" id="UP000487268">
    <property type="component" value="Unassembled WGS sequence"/>
</dbReference>
<protein>
    <recommendedName>
        <fullName evidence="4">HTH marR-type domain-containing protein</fullName>
    </recommendedName>
</protein>
<dbReference type="SMART" id="SM00347">
    <property type="entry name" value="HTH_MARR"/>
    <property type="match status" value="1"/>
</dbReference>
<comment type="caution">
    <text evidence="5">The sequence shown here is derived from an EMBL/GenBank/DDBJ whole genome shotgun (WGS) entry which is preliminary data.</text>
</comment>
<dbReference type="InterPro" id="IPR036390">
    <property type="entry name" value="WH_DNA-bd_sf"/>
</dbReference>
<dbReference type="InterPro" id="IPR023187">
    <property type="entry name" value="Tscrpt_reg_MarR-type_CS"/>
</dbReference>
<dbReference type="RefSeq" id="WP_153530351.1">
    <property type="nucleotide sequence ID" value="NZ_WEGH01000001.1"/>
</dbReference>
<dbReference type="GO" id="GO:0003677">
    <property type="term" value="F:DNA binding"/>
    <property type="evidence" value="ECO:0007669"/>
    <property type="project" value="UniProtKB-KW"/>
</dbReference>
<evidence type="ECO:0000313" key="5">
    <source>
        <dbReference type="EMBL" id="MQY02058.1"/>
    </source>
</evidence>
<dbReference type="Gene3D" id="1.10.10.10">
    <property type="entry name" value="Winged helix-like DNA-binding domain superfamily/Winged helix DNA-binding domain"/>
    <property type="match status" value="1"/>
</dbReference>
<dbReference type="PROSITE" id="PS01117">
    <property type="entry name" value="HTH_MARR_1"/>
    <property type="match status" value="1"/>
</dbReference>
<dbReference type="PROSITE" id="PS50995">
    <property type="entry name" value="HTH_MARR_2"/>
    <property type="match status" value="1"/>
</dbReference>
<evidence type="ECO:0000313" key="6">
    <source>
        <dbReference type="Proteomes" id="UP000487268"/>
    </source>
</evidence>
<name>A0A7K0BLJ9_9ACTN</name>
<evidence type="ECO:0000259" key="4">
    <source>
        <dbReference type="PROSITE" id="PS50995"/>
    </source>
</evidence>
<dbReference type="PANTHER" id="PTHR33164:SF94">
    <property type="entry name" value="TRANSCRIPTIONAL REGULATORY PROTEIN-RELATED"/>
    <property type="match status" value="1"/>
</dbReference>
<dbReference type="OrthoDB" id="3830756at2"/>
<keyword evidence="6" id="KW-1185">Reference proteome</keyword>
<proteinExistence type="predicted"/>
<evidence type="ECO:0000256" key="3">
    <source>
        <dbReference type="ARBA" id="ARBA00023163"/>
    </source>
</evidence>
<dbReference type="PANTHER" id="PTHR33164">
    <property type="entry name" value="TRANSCRIPTIONAL REGULATOR, MARR FAMILY"/>
    <property type="match status" value="1"/>
</dbReference>
<sequence>MMVTVPETGPPVPGEAAGPAAGELAAAVEQAIATAVLAWNRAGQDVEVHVSPVQLRAIETIARHDRINLGGLAAELGVIPSSASRLCDRLEAAGLVVRESGPADRREIIVRLSHDGVRLCAALSRRRRAVVAEALAELSPASRARLLDSLTEFGRACARQLPEGRGTARSRPA</sequence>
<dbReference type="InterPro" id="IPR036388">
    <property type="entry name" value="WH-like_DNA-bd_sf"/>
</dbReference>
<accession>A0A7K0BLJ9</accession>
<dbReference type="InterPro" id="IPR039422">
    <property type="entry name" value="MarR/SlyA-like"/>
</dbReference>